<dbReference type="InterPro" id="IPR047817">
    <property type="entry name" value="ABC2_TM_bact-type"/>
</dbReference>
<evidence type="ECO:0000256" key="8">
    <source>
        <dbReference type="SAM" id="Phobius"/>
    </source>
</evidence>
<dbReference type="eggNOG" id="COG0842">
    <property type="taxonomic scope" value="Bacteria"/>
</dbReference>
<feature type="transmembrane region" description="Helical" evidence="8">
    <location>
        <begin position="20"/>
        <end position="40"/>
    </location>
</feature>
<dbReference type="Pfam" id="PF12698">
    <property type="entry name" value="ABC2_membrane_3"/>
    <property type="match status" value="1"/>
</dbReference>
<evidence type="ECO:0000256" key="3">
    <source>
        <dbReference type="ARBA" id="ARBA00022448"/>
    </source>
</evidence>
<evidence type="ECO:0000256" key="6">
    <source>
        <dbReference type="ARBA" id="ARBA00022989"/>
    </source>
</evidence>
<keyword evidence="7 8" id="KW-0472">Membrane</keyword>
<sequence>MNGFLFVVRKEVLHLRRDATSLVIALLLPLFQLLVFGFAIDFDVRHIGAVVVDQDRSRESRAYIASLRNTQYLDPDTEVATAEEAAKLIQNGRARVAVVIPPNFGREVAAGRSPQVGVLLDGSDSTVSTRATLAFSAPPQAAVGGRPQARVQVLFNPTGRSQTSIIPGLIGVVIQIVVVSLTSSSIVREKELGTLEQLMVSPIGRLGLMLGKLAPYAVLAMFEFGAVLGGAFFLFDVRVVGSLPGLIVLAIPFVFASLALGLLISTVAKTQAQALQLTLLTMLPSILMSGFVFPQETMPGMLYIASQAIPLTHFLQILRGIIVRGSMVVELLPSTLALTAIAVVLVTIATTRFRKSVE</sequence>
<evidence type="ECO:0000256" key="2">
    <source>
        <dbReference type="ARBA" id="ARBA00007783"/>
    </source>
</evidence>
<dbReference type="GO" id="GO:0005886">
    <property type="term" value="C:plasma membrane"/>
    <property type="evidence" value="ECO:0007669"/>
    <property type="project" value="UniProtKB-SubCell"/>
</dbReference>
<dbReference type="EMBL" id="CP007139">
    <property type="protein sequence ID" value="AIE86277.1"/>
    <property type="molecule type" value="Genomic_DNA"/>
</dbReference>
<feature type="domain" description="ABC transmembrane type-2" evidence="9">
    <location>
        <begin position="130"/>
        <end position="356"/>
    </location>
</feature>
<evidence type="ECO:0000256" key="1">
    <source>
        <dbReference type="ARBA" id="ARBA00004651"/>
    </source>
</evidence>
<dbReference type="STRING" id="661478.OP10G_2909"/>
<reference evidence="10 11" key="1">
    <citation type="journal article" date="2014" name="PLoS ONE">
        <title>The first complete genome sequence of the class fimbriimonadia in the phylum armatimonadetes.</title>
        <authorList>
            <person name="Hu Z.Y."/>
            <person name="Wang Y.Z."/>
            <person name="Im W.T."/>
            <person name="Wang S.Y."/>
            <person name="Zhao G.P."/>
            <person name="Zheng H.J."/>
            <person name="Quan Z.X."/>
        </authorList>
    </citation>
    <scope>NUCLEOTIDE SEQUENCE [LARGE SCALE GENOMIC DNA]</scope>
    <source>
        <strain evidence="10">Gsoil 348</strain>
    </source>
</reference>
<keyword evidence="4" id="KW-1003">Cell membrane</keyword>
<proteinExistence type="inferred from homology"/>
<comment type="subcellular location">
    <subcellularLocation>
        <location evidence="1">Cell membrane</location>
        <topology evidence="1">Multi-pass membrane protein</topology>
    </subcellularLocation>
</comment>
<dbReference type="PANTHER" id="PTHR30294">
    <property type="entry name" value="MEMBRANE COMPONENT OF ABC TRANSPORTER YHHJ-RELATED"/>
    <property type="match status" value="1"/>
</dbReference>
<evidence type="ECO:0000256" key="5">
    <source>
        <dbReference type="ARBA" id="ARBA00022692"/>
    </source>
</evidence>
<keyword evidence="6 8" id="KW-1133">Transmembrane helix</keyword>
<dbReference type="Proteomes" id="UP000027982">
    <property type="component" value="Chromosome"/>
</dbReference>
<gene>
    <name evidence="10" type="ORF">OP10G_2909</name>
</gene>
<dbReference type="GO" id="GO:0140359">
    <property type="term" value="F:ABC-type transporter activity"/>
    <property type="evidence" value="ECO:0007669"/>
    <property type="project" value="InterPro"/>
</dbReference>
<feature type="transmembrane region" description="Helical" evidence="8">
    <location>
        <begin position="247"/>
        <end position="268"/>
    </location>
</feature>
<feature type="transmembrane region" description="Helical" evidence="8">
    <location>
        <begin position="274"/>
        <end position="293"/>
    </location>
</feature>
<organism evidence="10 11">
    <name type="scientific">Fimbriimonas ginsengisoli Gsoil 348</name>
    <dbReference type="NCBI Taxonomy" id="661478"/>
    <lineage>
        <taxon>Bacteria</taxon>
        <taxon>Bacillati</taxon>
        <taxon>Armatimonadota</taxon>
        <taxon>Fimbriimonadia</taxon>
        <taxon>Fimbriimonadales</taxon>
        <taxon>Fimbriimonadaceae</taxon>
        <taxon>Fimbriimonas</taxon>
    </lineage>
</organism>
<dbReference type="Gene3D" id="3.40.1710.10">
    <property type="entry name" value="abc type-2 transporter like domain"/>
    <property type="match status" value="1"/>
</dbReference>
<evidence type="ECO:0000256" key="4">
    <source>
        <dbReference type="ARBA" id="ARBA00022475"/>
    </source>
</evidence>
<evidence type="ECO:0000313" key="10">
    <source>
        <dbReference type="EMBL" id="AIE86277.1"/>
    </source>
</evidence>
<evidence type="ECO:0000256" key="7">
    <source>
        <dbReference type="ARBA" id="ARBA00023136"/>
    </source>
</evidence>
<keyword evidence="3" id="KW-0813">Transport</keyword>
<dbReference type="KEGG" id="fgi:OP10G_2909"/>
<accession>A0A068NSE8</accession>
<protein>
    <submittedName>
        <fullName evidence="10">ABC-2 type transporter</fullName>
    </submittedName>
</protein>
<dbReference type="OrthoDB" id="9784671at2"/>
<dbReference type="RefSeq" id="WP_025229747.1">
    <property type="nucleotide sequence ID" value="NZ_CP007139.1"/>
</dbReference>
<comment type="similarity">
    <text evidence="2">Belongs to the ABC-2 integral membrane protein family.</text>
</comment>
<name>A0A068NSE8_FIMGI</name>
<dbReference type="AlphaFoldDB" id="A0A068NSE8"/>
<keyword evidence="11" id="KW-1185">Reference proteome</keyword>
<evidence type="ECO:0000313" key="11">
    <source>
        <dbReference type="Proteomes" id="UP000027982"/>
    </source>
</evidence>
<dbReference type="InterPro" id="IPR013525">
    <property type="entry name" value="ABC2_TM"/>
</dbReference>
<evidence type="ECO:0000259" key="9">
    <source>
        <dbReference type="PROSITE" id="PS51012"/>
    </source>
</evidence>
<dbReference type="HOGENOM" id="CLU_039483_8_0_0"/>
<feature type="transmembrane region" description="Helical" evidence="8">
    <location>
        <begin position="213"/>
        <end position="235"/>
    </location>
</feature>
<dbReference type="PROSITE" id="PS51012">
    <property type="entry name" value="ABC_TM2"/>
    <property type="match status" value="1"/>
</dbReference>
<dbReference type="PANTHER" id="PTHR30294:SF29">
    <property type="entry name" value="MULTIDRUG ABC TRANSPORTER PERMEASE YBHS-RELATED"/>
    <property type="match status" value="1"/>
</dbReference>
<dbReference type="InterPro" id="IPR051449">
    <property type="entry name" value="ABC-2_transporter_component"/>
</dbReference>
<feature type="transmembrane region" description="Helical" evidence="8">
    <location>
        <begin position="334"/>
        <end position="353"/>
    </location>
</feature>
<feature type="transmembrane region" description="Helical" evidence="8">
    <location>
        <begin position="165"/>
        <end position="187"/>
    </location>
</feature>
<keyword evidence="5 8" id="KW-0812">Transmembrane</keyword>